<comment type="caution">
    <text evidence="1">The sequence shown here is derived from an EMBL/GenBank/DDBJ whole genome shotgun (WGS) entry which is preliminary data.</text>
</comment>
<reference evidence="1 2" key="1">
    <citation type="journal article" date="2024" name="Proc. Natl. Acad. Sci. U.S.A.">
        <title>The evolutionary genomics of adaptation to stress in wild rhizobium bacteria.</title>
        <authorList>
            <person name="Kehlet-Delgado H."/>
            <person name="Montoya A.P."/>
            <person name="Jensen K.T."/>
            <person name="Wendlandt C.E."/>
            <person name="Dexheimer C."/>
            <person name="Roberts M."/>
            <person name="Torres Martinez L."/>
            <person name="Friesen M.L."/>
            <person name="Griffitts J.S."/>
            <person name="Porter S.S."/>
        </authorList>
    </citation>
    <scope>NUCLEOTIDE SEQUENCE [LARGE SCALE GENOMIC DNA]</scope>
    <source>
        <strain evidence="1 2">M0468</strain>
    </source>
</reference>
<dbReference type="EMBL" id="JAMYRI010000005">
    <property type="protein sequence ID" value="MER9284368.1"/>
    <property type="molecule type" value="Genomic_DNA"/>
</dbReference>
<name>A0ACC6SX92_9HYPH</name>
<sequence>MRLTTSSKSIGSKWIGRKWRPRLATVVVAILILVMSLPLVGLFFFRLYENQLIRQTEAELIAQGAAIAAIYAQEVRDAGISPEKLGVAMPLANGTTSRGANLDSPYRPIEPQLDLASDYVLQTRPVGIPATVDPAFAAIGARLAGILDATQKTTLAGFRLLDPRGVVIAGRDEIGQSLAEVEEVREALAGRYASALRLRIPNQPPPPLYSVSRGTRVRVFVALPVAVDGKVAGVVFVSRTPNNIIKHLYGERGKVTAAAIAILGGTLLIGLVFLRTVSRPIYALIDRTQRIAAGERSAIRPLDHHGTREMAELSAAFLDMAERLQARSDAIQTFATHVSHELKSPLTAIQGAAELLRDSGSGMADEERRRFSDNIVTDAGRLNLLVRRLLDLARAENLAPSGESTSVGAALALLPVDTRLAVEVEAGGDLALRISSENAAIVLANLIDNSARHGAILISITAASASGRVSVLVSDDGAGISPSNQARIFEPFFTTRRSTGGTGMGLGIVLALLKAHDGTIRLVDSERGTRFEITLPVA</sequence>
<proteinExistence type="predicted"/>
<accession>A0ACC6SX92</accession>
<gene>
    <name evidence="1" type="ORF">NKI81_10430</name>
</gene>
<keyword evidence="1" id="KW-0067">ATP-binding</keyword>
<protein>
    <submittedName>
        <fullName evidence="1">ATP-binding protein</fullName>
    </submittedName>
</protein>
<evidence type="ECO:0000313" key="1">
    <source>
        <dbReference type="EMBL" id="MER9284368.1"/>
    </source>
</evidence>
<organism evidence="1 2">
    <name type="scientific">Mesorhizobium australicum</name>
    <dbReference type="NCBI Taxonomy" id="536018"/>
    <lineage>
        <taxon>Bacteria</taxon>
        <taxon>Pseudomonadati</taxon>
        <taxon>Pseudomonadota</taxon>
        <taxon>Alphaproteobacteria</taxon>
        <taxon>Hyphomicrobiales</taxon>
        <taxon>Phyllobacteriaceae</taxon>
        <taxon>Mesorhizobium</taxon>
    </lineage>
</organism>
<keyword evidence="2" id="KW-1185">Reference proteome</keyword>
<dbReference type="Proteomes" id="UP001480082">
    <property type="component" value="Unassembled WGS sequence"/>
</dbReference>
<evidence type="ECO:0000313" key="2">
    <source>
        <dbReference type="Proteomes" id="UP001480082"/>
    </source>
</evidence>
<keyword evidence="1" id="KW-0547">Nucleotide-binding</keyword>